<proteinExistence type="predicted"/>
<dbReference type="Pfam" id="PF00535">
    <property type="entry name" value="Glycos_transf_2"/>
    <property type="match status" value="1"/>
</dbReference>
<comment type="caution">
    <text evidence="2">The sequence shown here is derived from an EMBL/GenBank/DDBJ whole genome shotgun (WGS) entry which is preliminary data.</text>
</comment>
<dbReference type="PANTHER" id="PTHR43685:SF2">
    <property type="entry name" value="GLYCOSYLTRANSFERASE 2-LIKE DOMAIN-CONTAINING PROTEIN"/>
    <property type="match status" value="1"/>
</dbReference>
<sequence>MMKNVSVIIPTYNREKLLPRAIESVLSQDFTGEIEIVIADDGSTDDTLKIARAYGNTVKIVAKPADCKTQGPSSTRNRGIKAATQPYILFLDSDDYFFPGHIKKMAEAIEENADYGYIFCRILEINEATAAPTFRLWSKEKITQREVANLNIASHNVAQTNGFIFKKEVFDKVGVFHEDIYHGEDIDLWMRVSEFYKGNFSDHYGAALRRNGADQLTADSKESLLKIQQKVFRNALKRYFRLRLNNPYRLAKLLYINLYYVVIQLPLCKQVFLWWYERKNKKADLAQEWYPLSYFIKD</sequence>
<evidence type="ECO:0000313" key="2">
    <source>
        <dbReference type="EMBL" id="RKD15073.1"/>
    </source>
</evidence>
<organism evidence="2 3">
    <name type="scientific">Pelobium manganitolerans</name>
    <dbReference type="NCBI Taxonomy" id="1842495"/>
    <lineage>
        <taxon>Bacteria</taxon>
        <taxon>Pseudomonadati</taxon>
        <taxon>Bacteroidota</taxon>
        <taxon>Sphingobacteriia</taxon>
        <taxon>Sphingobacteriales</taxon>
        <taxon>Sphingobacteriaceae</taxon>
        <taxon>Pelobium</taxon>
    </lineage>
</organism>
<protein>
    <recommendedName>
        <fullName evidence="1">Glycosyltransferase 2-like domain-containing protein</fullName>
    </recommendedName>
</protein>
<dbReference type="RefSeq" id="WP_120181941.1">
    <property type="nucleotide sequence ID" value="NZ_MBTA01000025.1"/>
</dbReference>
<evidence type="ECO:0000259" key="1">
    <source>
        <dbReference type="Pfam" id="PF00535"/>
    </source>
</evidence>
<dbReference type="InterPro" id="IPR001173">
    <property type="entry name" value="Glyco_trans_2-like"/>
</dbReference>
<keyword evidence="3" id="KW-1185">Reference proteome</keyword>
<reference evidence="2 3" key="1">
    <citation type="submission" date="2016-07" db="EMBL/GenBank/DDBJ databases">
        <title>Genome of Pelobium manganitolerans.</title>
        <authorList>
            <person name="Wu S."/>
            <person name="Wang G."/>
        </authorList>
    </citation>
    <scope>NUCLEOTIDE SEQUENCE [LARGE SCALE GENOMIC DNA]</scope>
    <source>
        <strain evidence="2 3">YS-25</strain>
    </source>
</reference>
<dbReference type="CDD" id="cd00761">
    <property type="entry name" value="Glyco_tranf_GTA_type"/>
    <property type="match status" value="1"/>
</dbReference>
<name>A0A419S4S1_9SPHI</name>
<dbReference type="Proteomes" id="UP000283433">
    <property type="component" value="Unassembled WGS sequence"/>
</dbReference>
<feature type="domain" description="Glycosyltransferase 2-like" evidence="1">
    <location>
        <begin position="6"/>
        <end position="172"/>
    </location>
</feature>
<dbReference type="Gene3D" id="3.90.550.10">
    <property type="entry name" value="Spore Coat Polysaccharide Biosynthesis Protein SpsA, Chain A"/>
    <property type="match status" value="1"/>
</dbReference>
<gene>
    <name evidence="2" type="ORF">BCY91_05975</name>
</gene>
<dbReference type="SUPFAM" id="SSF53448">
    <property type="entry name" value="Nucleotide-diphospho-sugar transferases"/>
    <property type="match status" value="1"/>
</dbReference>
<accession>A0A419S4S1</accession>
<dbReference type="PANTHER" id="PTHR43685">
    <property type="entry name" value="GLYCOSYLTRANSFERASE"/>
    <property type="match status" value="1"/>
</dbReference>
<dbReference type="InterPro" id="IPR050834">
    <property type="entry name" value="Glycosyltransf_2"/>
</dbReference>
<evidence type="ECO:0000313" key="3">
    <source>
        <dbReference type="Proteomes" id="UP000283433"/>
    </source>
</evidence>
<dbReference type="OrthoDB" id="6638511at2"/>
<dbReference type="AlphaFoldDB" id="A0A419S4S1"/>
<dbReference type="InterPro" id="IPR029044">
    <property type="entry name" value="Nucleotide-diphossugar_trans"/>
</dbReference>
<dbReference type="EMBL" id="MBTA01000025">
    <property type="protein sequence ID" value="RKD15073.1"/>
    <property type="molecule type" value="Genomic_DNA"/>
</dbReference>